<dbReference type="RefSeq" id="WP_258789476.1">
    <property type="nucleotide sequence ID" value="NZ_JANUGQ010000020.1"/>
</dbReference>
<proteinExistence type="predicted"/>
<feature type="region of interest" description="Disordered" evidence="1">
    <location>
        <begin position="1"/>
        <end position="28"/>
    </location>
</feature>
<organism evidence="2 3">
    <name type="scientific">Streptomyces pyxinae</name>
    <dbReference type="NCBI Taxonomy" id="2970734"/>
    <lineage>
        <taxon>Bacteria</taxon>
        <taxon>Bacillati</taxon>
        <taxon>Actinomycetota</taxon>
        <taxon>Actinomycetes</taxon>
        <taxon>Kitasatosporales</taxon>
        <taxon>Streptomycetaceae</taxon>
        <taxon>Streptomyces</taxon>
    </lineage>
</organism>
<dbReference type="EMBL" id="JANUGQ010000020">
    <property type="protein sequence ID" value="MCS0638209.1"/>
    <property type="molecule type" value="Genomic_DNA"/>
</dbReference>
<evidence type="ECO:0000256" key="1">
    <source>
        <dbReference type="SAM" id="MobiDB-lite"/>
    </source>
</evidence>
<reference evidence="2" key="1">
    <citation type="submission" date="2022-08" db="EMBL/GenBank/DDBJ databases">
        <authorList>
            <person name="Somphong A."/>
            <person name="Phongsopitanun W."/>
        </authorList>
    </citation>
    <scope>NUCLEOTIDE SEQUENCE</scope>
    <source>
        <strain evidence="2">LP05-1</strain>
    </source>
</reference>
<feature type="region of interest" description="Disordered" evidence="1">
    <location>
        <begin position="61"/>
        <end position="84"/>
    </location>
</feature>
<accession>A0ABT2CNQ4</accession>
<evidence type="ECO:0000313" key="2">
    <source>
        <dbReference type="EMBL" id="MCS0638209.1"/>
    </source>
</evidence>
<comment type="caution">
    <text evidence="2">The sequence shown here is derived from an EMBL/GenBank/DDBJ whole genome shotgun (WGS) entry which is preliminary data.</text>
</comment>
<protein>
    <submittedName>
        <fullName evidence="2">Uncharacterized protein</fullName>
    </submittedName>
</protein>
<gene>
    <name evidence="2" type="ORF">NX801_21635</name>
</gene>
<feature type="compositionally biased region" description="Basic residues" evidence="1">
    <location>
        <begin position="65"/>
        <end position="84"/>
    </location>
</feature>
<dbReference type="Proteomes" id="UP001431313">
    <property type="component" value="Unassembled WGS sequence"/>
</dbReference>
<sequence>MTAPVPPRDRPPSPSAAGAPGAYDGEGTERYAAGAPEAYDAFPSTAELLAGITAQLGLQLDRIHRPAPRGARRHRPAAARSPAR</sequence>
<name>A0ABT2CNQ4_9ACTN</name>
<keyword evidence="3" id="KW-1185">Reference proteome</keyword>
<evidence type="ECO:0000313" key="3">
    <source>
        <dbReference type="Proteomes" id="UP001431313"/>
    </source>
</evidence>